<dbReference type="PANTHER" id="PTHR31302">
    <property type="entry name" value="TRANSMEMBRANE PROTEIN WITH METALLOPHOSPHOESTERASE DOMAIN-RELATED"/>
    <property type="match status" value="1"/>
</dbReference>
<gene>
    <name evidence="2" type="ORF">H8K33_04350</name>
</gene>
<organism evidence="2 3">
    <name type="scientific">Undibacterium amnicola</name>
    <dbReference type="NCBI Taxonomy" id="1834038"/>
    <lineage>
        <taxon>Bacteria</taxon>
        <taxon>Pseudomonadati</taxon>
        <taxon>Pseudomonadota</taxon>
        <taxon>Betaproteobacteria</taxon>
        <taxon>Burkholderiales</taxon>
        <taxon>Oxalobacteraceae</taxon>
        <taxon>Undibacterium</taxon>
    </lineage>
</organism>
<comment type="caution">
    <text evidence="2">The sequence shown here is derived from an EMBL/GenBank/DDBJ whole genome shotgun (WGS) entry which is preliminary data.</text>
</comment>
<dbReference type="InterPro" id="IPR051158">
    <property type="entry name" value="Metallophosphoesterase_sf"/>
</dbReference>
<dbReference type="PANTHER" id="PTHR31302:SF0">
    <property type="entry name" value="TRANSMEMBRANE PROTEIN WITH METALLOPHOSPHOESTERASE DOMAIN"/>
    <property type="match status" value="1"/>
</dbReference>
<evidence type="ECO:0000313" key="2">
    <source>
        <dbReference type="EMBL" id="MBC3830733.1"/>
    </source>
</evidence>
<dbReference type="EMBL" id="JACOFU010000002">
    <property type="protein sequence ID" value="MBC3830733.1"/>
    <property type="molecule type" value="Genomic_DNA"/>
</dbReference>
<evidence type="ECO:0000313" key="3">
    <source>
        <dbReference type="Proteomes" id="UP000643610"/>
    </source>
</evidence>
<keyword evidence="3" id="KW-1185">Reference proteome</keyword>
<dbReference type="SUPFAM" id="SSF56300">
    <property type="entry name" value="Metallo-dependent phosphatases"/>
    <property type="match status" value="1"/>
</dbReference>
<protein>
    <submittedName>
        <fullName evidence="2">Metallophosphoesterase</fullName>
    </submittedName>
</protein>
<dbReference type="Gene3D" id="3.60.21.10">
    <property type="match status" value="1"/>
</dbReference>
<sequence length="503" mass="56002">MKDNQIGTVLVMVVDDQLDGERKDDGRKEIYKKWFAQVSEFHLGKWAFDVQYCSTLDAVAKVVTSVGQPFLAVVDMVLDSAVWSPKSVSQLDQKLIDERWPLLLVSARFDSNEAIERANRLVGKGSDLAPFQFLTWSSISRAVEGVEQSEVAFIVGALLARARGQDLRFVKNSDDPIEILHITDPHFGKASWDVGSLISLRLARRSCGLQMADFLAITGDIADRGNPSQYQLAKEYFEALFNNRVIEGVETGIARDRVFVCPGNHDFSRPVALAANISTSVPYKVESITVKENEWIRNLAWKPYYDFEADVTEHSEDWILSPGYRLNTRFLSSGIVVLELNVERYAIDDHQAGVGEDDLRKTINAAVTAVSAVRKNSECLLVLAHRHESNIWDGLSKMVQSNLQGLAGEGPLLFMCGHEHSPDVVPGLKDKALFVRGVPPSVGPTLPTQILPMVNCIRFNRSGGVVIGVEVHQFHQHANGWQIDVDGPRGYEYNNGKWRAKAD</sequence>
<dbReference type="InterPro" id="IPR004843">
    <property type="entry name" value="Calcineurin-like_PHP"/>
</dbReference>
<evidence type="ECO:0000259" key="1">
    <source>
        <dbReference type="Pfam" id="PF00149"/>
    </source>
</evidence>
<reference evidence="2 3" key="1">
    <citation type="submission" date="2020-08" db="EMBL/GenBank/DDBJ databases">
        <title>Novel species isolated from subtropical streams in China.</title>
        <authorList>
            <person name="Lu H."/>
        </authorList>
    </citation>
    <scope>NUCLEOTIDE SEQUENCE [LARGE SCALE GENOMIC DNA]</scope>
    <source>
        <strain evidence="2 3">KCTC 52442</strain>
    </source>
</reference>
<dbReference type="Pfam" id="PF00149">
    <property type="entry name" value="Metallophos"/>
    <property type="match status" value="1"/>
</dbReference>
<proteinExistence type="predicted"/>
<dbReference type="Proteomes" id="UP000643610">
    <property type="component" value="Unassembled WGS sequence"/>
</dbReference>
<feature type="domain" description="Calcineurin-like phosphoesterase" evidence="1">
    <location>
        <begin position="179"/>
        <end position="422"/>
    </location>
</feature>
<dbReference type="RefSeq" id="WP_186889793.1">
    <property type="nucleotide sequence ID" value="NZ_JACOFU010000002.1"/>
</dbReference>
<dbReference type="InterPro" id="IPR029052">
    <property type="entry name" value="Metallo-depent_PP-like"/>
</dbReference>
<accession>A0ABR6XN66</accession>
<name>A0ABR6XN66_9BURK</name>